<evidence type="ECO:0000313" key="1">
    <source>
        <dbReference type="EMBL" id="ARN81517.1"/>
    </source>
</evidence>
<sequence>MCITVERAHFEQLIRDIREKISILRQSAPERGSEFLLSLEPSYAEAAIVFRDFPKAHGNIIQRAVGMALAGHVGGLSKTEARFSFLSGVSVSVDNFFLSATGKIYLFETKRDIANVRDALKVEATRNMKEVAAGLESYVTAKTGRLLRHPIECAFFSYVDDEAPRPIRLNVGSPTAPSYVDMPVYGRTEMNALIGDCFGMFLDCFDDFVGQEVGQNIPGVRLRGEKQLDVNPLRRGVLGSTDEGIIFFGSAGCVSPSADDILS</sequence>
<dbReference type="Proteomes" id="UP000193978">
    <property type="component" value="Chromosome"/>
</dbReference>
<dbReference type="STRING" id="655015.B1812_11025"/>
<dbReference type="EMBL" id="CP019948">
    <property type="protein sequence ID" value="ARN81517.1"/>
    <property type="molecule type" value="Genomic_DNA"/>
</dbReference>
<protein>
    <submittedName>
        <fullName evidence="1">Uncharacterized protein</fullName>
    </submittedName>
</protein>
<organism evidence="1 2">
    <name type="scientific">Methylocystis bryophila</name>
    <dbReference type="NCBI Taxonomy" id="655015"/>
    <lineage>
        <taxon>Bacteria</taxon>
        <taxon>Pseudomonadati</taxon>
        <taxon>Pseudomonadota</taxon>
        <taxon>Alphaproteobacteria</taxon>
        <taxon>Hyphomicrobiales</taxon>
        <taxon>Methylocystaceae</taxon>
        <taxon>Methylocystis</taxon>
    </lineage>
</organism>
<keyword evidence="2" id="KW-1185">Reference proteome</keyword>
<reference evidence="1 2" key="1">
    <citation type="submission" date="2017-02" db="EMBL/GenBank/DDBJ databases">
        <authorList>
            <person name="Peterson S.W."/>
        </authorList>
    </citation>
    <scope>NUCLEOTIDE SEQUENCE [LARGE SCALE GENOMIC DNA]</scope>
    <source>
        <strain evidence="1 2">S285</strain>
    </source>
</reference>
<evidence type="ECO:0000313" key="2">
    <source>
        <dbReference type="Proteomes" id="UP000193978"/>
    </source>
</evidence>
<dbReference type="AlphaFoldDB" id="A0A1W6MVB9"/>
<accession>A0A1W6MVB9</accession>
<dbReference type="KEGG" id="mbry:B1812_11025"/>
<name>A0A1W6MVB9_9HYPH</name>
<dbReference type="RefSeq" id="WP_085771630.1">
    <property type="nucleotide sequence ID" value="NZ_AP027149.1"/>
</dbReference>
<proteinExistence type="predicted"/>
<gene>
    <name evidence="1" type="ORF">B1812_11025</name>
</gene>